<evidence type="ECO:0000313" key="3">
    <source>
        <dbReference type="Proteomes" id="UP001419268"/>
    </source>
</evidence>
<dbReference type="Proteomes" id="UP001419268">
    <property type="component" value="Unassembled WGS sequence"/>
</dbReference>
<name>A0AAP0NZ24_9MAGN</name>
<feature type="coiled-coil region" evidence="1">
    <location>
        <begin position="1"/>
        <end position="28"/>
    </location>
</feature>
<gene>
    <name evidence="2" type="ORF">Scep_014088</name>
</gene>
<protein>
    <submittedName>
        <fullName evidence="2">Uncharacterized protein</fullName>
    </submittedName>
</protein>
<reference evidence="2 3" key="1">
    <citation type="submission" date="2024-01" db="EMBL/GenBank/DDBJ databases">
        <title>Genome assemblies of Stephania.</title>
        <authorList>
            <person name="Yang L."/>
        </authorList>
    </citation>
    <scope>NUCLEOTIDE SEQUENCE [LARGE SCALE GENOMIC DNA]</scope>
    <source>
        <strain evidence="2">JXDWG</strain>
        <tissue evidence="2">Leaf</tissue>
    </source>
</reference>
<comment type="caution">
    <text evidence="2">The sequence shown here is derived from an EMBL/GenBank/DDBJ whole genome shotgun (WGS) entry which is preliminary data.</text>
</comment>
<evidence type="ECO:0000313" key="2">
    <source>
        <dbReference type="EMBL" id="KAK9125242.1"/>
    </source>
</evidence>
<dbReference type="AlphaFoldDB" id="A0AAP0NZ24"/>
<evidence type="ECO:0000256" key="1">
    <source>
        <dbReference type="SAM" id="Coils"/>
    </source>
</evidence>
<dbReference type="EMBL" id="JBBNAG010000006">
    <property type="protein sequence ID" value="KAK9125242.1"/>
    <property type="molecule type" value="Genomic_DNA"/>
</dbReference>
<organism evidence="2 3">
    <name type="scientific">Stephania cephalantha</name>
    <dbReference type="NCBI Taxonomy" id="152367"/>
    <lineage>
        <taxon>Eukaryota</taxon>
        <taxon>Viridiplantae</taxon>
        <taxon>Streptophyta</taxon>
        <taxon>Embryophyta</taxon>
        <taxon>Tracheophyta</taxon>
        <taxon>Spermatophyta</taxon>
        <taxon>Magnoliopsida</taxon>
        <taxon>Ranunculales</taxon>
        <taxon>Menispermaceae</taxon>
        <taxon>Menispermoideae</taxon>
        <taxon>Cissampelideae</taxon>
        <taxon>Stephania</taxon>
    </lineage>
</organism>
<proteinExistence type="predicted"/>
<keyword evidence="3" id="KW-1185">Reference proteome</keyword>
<sequence>MKQLNMKLNKAGKERKFTLQELEEIRNDAYVVTVVHDHGAVEIQSFETSNAFKVNSHRLKIFYEDLPIHNVEVVSLATPVYTD</sequence>
<keyword evidence="1" id="KW-0175">Coiled coil</keyword>
<accession>A0AAP0NZ24</accession>